<dbReference type="EMBL" id="NKXS01001626">
    <property type="protein sequence ID" value="PIN17656.1"/>
    <property type="molecule type" value="Genomic_DNA"/>
</dbReference>
<dbReference type="STRING" id="429701.A0A2G9HJE7"/>
<feature type="compositionally biased region" description="Polar residues" evidence="4">
    <location>
        <begin position="10"/>
        <end position="31"/>
    </location>
</feature>
<dbReference type="SMART" id="SM00451">
    <property type="entry name" value="ZnF_U1"/>
    <property type="match status" value="6"/>
</dbReference>
<feature type="region of interest" description="Disordered" evidence="4">
    <location>
        <begin position="612"/>
        <end position="651"/>
    </location>
</feature>
<evidence type="ECO:0000313" key="6">
    <source>
        <dbReference type="EMBL" id="PIN17656.1"/>
    </source>
</evidence>
<dbReference type="AlphaFoldDB" id="A0A2G9HJE7"/>
<dbReference type="Pfam" id="PF12874">
    <property type="entry name" value="zf-met"/>
    <property type="match status" value="4"/>
</dbReference>
<feature type="region of interest" description="Disordered" evidence="4">
    <location>
        <begin position="548"/>
        <end position="579"/>
    </location>
</feature>
<reference evidence="7" key="1">
    <citation type="journal article" date="2018" name="Gigascience">
        <title>Genome assembly of the Pink Ipe (Handroanthus impetiginosus, Bignoniaceae), a highly valued, ecologically keystone Neotropical timber forest tree.</title>
        <authorList>
            <person name="Silva-Junior O.B."/>
            <person name="Grattapaglia D."/>
            <person name="Novaes E."/>
            <person name="Collevatti R.G."/>
        </authorList>
    </citation>
    <scope>NUCLEOTIDE SEQUENCE [LARGE SCALE GENOMIC DNA]</scope>
    <source>
        <strain evidence="7">cv. UFG-1</strain>
    </source>
</reference>
<keyword evidence="3" id="KW-0862">Zinc</keyword>
<accession>A0A2G9HJE7</accession>
<keyword evidence="1" id="KW-0479">Metal-binding</keyword>
<protein>
    <recommendedName>
        <fullName evidence="5">C2H2-type domain-containing protein</fullName>
    </recommendedName>
</protein>
<feature type="region of interest" description="Disordered" evidence="4">
    <location>
        <begin position="327"/>
        <end position="365"/>
    </location>
</feature>
<feature type="compositionally biased region" description="Basic and acidic residues" evidence="4">
    <location>
        <begin position="886"/>
        <end position="911"/>
    </location>
</feature>
<name>A0A2G9HJE7_9LAMI</name>
<dbReference type="PANTHER" id="PTHR47487:SF8">
    <property type="entry name" value="OS08G0270900 PROTEIN"/>
    <property type="match status" value="1"/>
</dbReference>
<dbReference type="SUPFAM" id="SSF57667">
    <property type="entry name" value="beta-beta-alpha zinc fingers"/>
    <property type="match status" value="5"/>
</dbReference>
<sequence length="911" mass="100529">MEPTFPAINHQVSSHVPQSSTYSYSTEQARQPSYMGPESGRTECEHFQVDVHLQHPQPHPYLFCPTHSLNMHEAIQIEMEKEWIRGAIIMSEIMRRCTEAEVRGDLMMMDRELDLQRGNNGFPFGLSPVMGFDSPHLRTTAEGRSLEEIIELKGSLEDGEIETSPFLRGTADLRISEVKPVPVKEGAKEKEKIILLAKPDENISGSERSPVMPPPGGDVNEFPSDSILKKKDKVEGSCGLCQVHVNNECVLNEYLHGKKHKAKDAENFSGSEMSVVTPPPRGDVNESPSDGVLKKKAKMEWKAKAELSCVLCQFHVNDEHVLNQHLQGKKHKAKEAENISGSERSAVTPPLRGDISESPSDGALKKKDNAEWSCGLCQVHVDNERVLNQHLQGKKHKAKAAQNISGSKRSDITPLPRGDVNESPSDAVLKKKAKMEWRAKAECSCGLCQFHVDNRHVLNQHLHGKKHKAEEVLNQHLHGKKHKAEVAENISGSERSAVTPPPRGDVSQSFLDGVLKKKAKAEWSCGLCQVHVDNEYVFNQHLQGKKHKAKEAENISGSKRSAVTPSPGGDVNESPSDGVLKKKAKMEWKAKAEWSCGLFQFHISNEHVLNQHLQGKKHRAEEAENISGSERSAVTPPPRGDVSESPSDGVLEKKDKVEWSCGLCQVNVNNECVLNDHLRGKKHKAKEAALANTAGKNSRGIWLKITTKSVQVAGPVDPGKDPGKQASSKIDDLQDSLNPGNLKKNELVEVQKHEAKEAALANTAGKTSRGIWLKITAKSVQVAGAVDLGKQASSKIDDLRDNLNPGNLKKNELIEVQKVQKDGDLNKKEHEFWCEMCMVGAASENVMNAHINGKKHVKRLQKINRNGGAGTSYQKSIKPEDDELVSETKPDDDITKPNVGDEHKDDKMTVS</sequence>
<dbReference type="PROSITE" id="PS00028">
    <property type="entry name" value="ZINC_FINGER_C2H2_1"/>
    <property type="match status" value="1"/>
</dbReference>
<evidence type="ECO:0000256" key="4">
    <source>
        <dbReference type="SAM" id="MobiDB-lite"/>
    </source>
</evidence>
<gene>
    <name evidence="6" type="ORF">CDL12_09689</name>
</gene>
<keyword evidence="7" id="KW-1185">Reference proteome</keyword>
<dbReference type="InterPro" id="IPR036236">
    <property type="entry name" value="Znf_C2H2_sf"/>
</dbReference>
<proteinExistence type="predicted"/>
<evidence type="ECO:0000256" key="1">
    <source>
        <dbReference type="ARBA" id="ARBA00022723"/>
    </source>
</evidence>
<comment type="caution">
    <text evidence="6">The sequence shown here is derived from an EMBL/GenBank/DDBJ whole genome shotgun (WGS) entry which is preliminary data.</text>
</comment>
<dbReference type="GO" id="GO:0008270">
    <property type="term" value="F:zinc ion binding"/>
    <property type="evidence" value="ECO:0007669"/>
    <property type="project" value="UniProtKB-KW"/>
</dbReference>
<evidence type="ECO:0000259" key="5">
    <source>
        <dbReference type="PROSITE" id="PS00028"/>
    </source>
</evidence>
<dbReference type="Pfam" id="PF12171">
    <property type="entry name" value="zf-C2H2_jaz"/>
    <property type="match status" value="1"/>
</dbReference>
<evidence type="ECO:0000313" key="7">
    <source>
        <dbReference type="Proteomes" id="UP000231279"/>
    </source>
</evidence>
<feature type="domain" description="C2H2-type" evidence="5">
    <location>
        <begin position="661"/>
        <end position="683"/>
    </location>
</feature>
<feature type="region of interest" description="Disordered" evidence="4">
    <location>
        <begin position="265"/>
        <end position="291"/>
    </location>
</feature>
<dbReference type="InterPro" id="IPR003604">
    <property type="entry name" value="Matrin/U1-like-C_Znf_C2H2"/>
</dbReference>
<dbReference type="PANTHER" id="PTHR47487">
    <property type="entry name" value="OS06G0651300 PROTEIN-RELATED"/>
    <property type="match status" value="1"/>
</dbReference>
<feature type="region of interest" description="Disordered" evidence="4">
    <location>
        <begin position="713"/>
        <end position="738"/>
    </location>
</feature>
<feature type="region of interest" description="Disordered" evidence="4">
    <location>
        <begin position="486"/>
        <end position="505"/>
    </location>
</feature>
<feature type="region of interest" description="Disordered" evidence="4">
    <location>
        <begin position="393"/>
        <end position="425"/>
    </location>
</feature>
<organism evidence="6 7">
    <name type="scientific">Handroanthus impetiginosus</name>
    <dbReference type="NCBI Taxonomy" id="429701"/>
    <lineage>
        <taxon>Eukaryota</taxon>
        <taxon>Viridiplantae</taxon>
        <taxon>Streptophyta</taxon>
        <taxon>Embryophyta</taxon>
        <taxon>Tracheophyta</taxon>
        <taxon>Spermatophyta</taxon>
        <taxon>Magnoliopsida</taxon>
        <taxon>eudicotyledons</taxon>
        <taxon>Gunneridae</taxon>
        <taxon>Pentapetalae</taxon>
        <taxon>asterids</taxon>
        <taxon>lamiids</taxon>
        <taxon>Lamiales</taxon>
        <taxon>Bignoniaceae</taxon>
        <taxon>Crescentiina</taxon>
        <taxon>Tabebuia alliance</taxon>
        <taxon>Handroanthus</taxon>
    </lineage>
</organism>
<dbReference type="SMART" id="SM00355">
    <property type="entry name" value="ZnF_C2H2"/>
    <property type="match status" value="6"/>
</dbReference>
<dbReference type="OrthoDB" id="434647at2759"/>
<dbReference type="InterPro" id="IPR013087">
    <property type="entry name" value="Znf_C2H2_type"/>
</dbReference>
<feature type="region of interest" description="Disordered" evidence="4">
    <location>
        <begin position="864"/>
        <end position="911"/>
    </location>
</feature>
<dbReference type="Proteomes" id="UP000231279">
    <property type="component" value="Unassembled WGS sequence"/>
</dbReference>
<evidence type="ECO:0000256" key="2">
    <source>
        <dbReference type="ARBA" id="ARBA00022771"/>
    </source>
</evidence>
<dbReference type="GO" id="GO:0003676">
    <property type="term" value="F:nucleic acid binding"/>
    <property type="evidence" value="ECO:0007669"/>
    <property type="project" value="InterPro"/>
</dbReference>
<keyword evidence="2" id="KW-0863">Zinc-finger</keyword>
<feature type="compositionally biased region" description="Polar residues" evidence="4">
    <location>
        <begin position="555"/>
        <end position="564"/>
    </location>
</feature>
<evidence type="ECO:0000256" key="3">
    <source>
        <dbReference type="ARBA" id="ARBA00022833"/>
    </source>
</evidence>
<feature type="region of interest" description="Disordered" evidence="4">
    <location>
        <begin position="1"/>
        <end position="40"/>
    </location>
</feature>
<dbReference type="InterPro" id="IPR022755">
    <property type="entry name" value="Znf_C2H2_jaz"/>
</dbReference>
<dbReference type="Gene3D" id="3.30.160.60">
    <property type="entry name" value="Classic Zinc Finger"/>
    <property type="match status" value="6"/>
</dbReference>